<name>A0A9D4ARS9_9SAUR</name>
<dbReference type="AlphaFoldDB" id="A0A9D4ARS9"/>
<proteinExistence type="predicted"/>
<sequence>MPQLAMRGAYLCCKTHSRAWQLRHNTIQDCLARAIPPPMGKVAINSAISGTDSQLRPDIIITNEDRKKIIMVDVTVPFENRTPAFHDT</sequence>
<dbReference type="EMBL" id="JAHDVG010000482">
    <property type="protein sequence ID" value="KAH1173772.1"/>
    <property type="molecule type" value="Genomic_DNA"/>
</dbReference>
<dbReference type="Proteomes" id="UP000827986">
    <property type="component" value="Unassembled WGS sequence"/>
</dbReference>
<comment type="caution">
    <text evidence="1">The sequence shown here is derived from an EMBL/GenBank/DDBJ whole genome shotgun (WGS) entry which is preliminary data.</text>
</comment>
<reference evidence="1" key="1">
    <citation type="submission" date="2021-09" db="EMBL/GenBank/DDBJ databases">
        <title>The genome of Mauremys mutica provides insights into the evolution of semi-aquatic lifestyle.</title>
        <authorList>
            <person name="Gong S."/>
            <person name="Gao Y."/>
        </authorList>
    </citation>
    <scope>NUCLEOTIDE SEQUENCE</scope>
    <source>
        <strain evidence="1">MM-2020</strain>
        <tissue evidence="1">Muscle</tissue>
    </source>
</reference>
<keyword evidence="2" id="KW-1185">Reference proteome</keyword>
<organism evidence="1 2">
    <name type="scientific">Mauremys mutica</name>
    <name type="common">yellowpond turtle</name>
    <dbReference type="NCBI Taxonomy" id="74926"/>
    <lineage>
        <taxon>Eukaryota</taxon>
        <taxon>Metazoa</taxon>
        <taxon>Chordata</taxon>
        <taxon>Craniata</taxon>
        <taxon>Vertebrata</taxon>
        <taxon>Euteleostomi</taxon>
        <taxon>Archelosauria</taxon>
        <taxon>Testudinata</taxon>
        <taxon>Testudines</taxon>
        <taxon>Cryptodira</taxon>
        <taxon>Durocryptodira</taxon>
        <taxon>Testudinoidea</taxon>
        <taxon>Geoemydidae</taxon>
        <taxon>Geoemydinae</taxon>
        <taxon>Mauremys</taxon>
    </lineage>
</organism>
<accession>A0A9D4ARS9</accession>
<evidence type="ECO:0000313" key="1">
    <source>
        <dbReference type="EMBL" id="KAH1173772.1"/>
    </source>
</evidence>
<protein>
    <submittedName>
        <fullName evidence="1">Uncharacterized protein</fullName>
    </submittedName>
</protein>
<gene>
    <name evidence="1" type="ORF">KIL84_017611</name>
</gene>
<evidence type="ECO:0000313" key="2">
    <source>
        <dbReference type="Proteomes" id="UP000827986"/>
    </source>
</evidence>